<dbReference type="Proteomes" id="UP000094444">
    <property type="component" value="Unassembled WGS sequence"/>
</dbReference>
<evidence type="ECO:0000256" key="1">
    <source>
        <dbReference type="SAM" id="SignalP"/>
    </source>
</evidence>
<evidence type="ECO:0000313" key="2">
    <source>
        <dbReference type="EMBL" id="POS70483.1"/>
    </source>
</evidence>
<name>A0A2P5HJQ2_DIAHE</name>
<comment type="caution">
    <text evidence="2">The sequence shown here is derived from an EMBL/GenBank/DDBJ whole genome shotgun (WGS) entry which is preliminary data.</text>
</comment>
<gene>
    <name evidence="2" type="ORF">DHEL01_v211124</name>
</gene>
<evidence type="ECO:0000313" key="3">
    <source>
        <dbReference type="Proteomes" id="UP000094444"/>
    </source>
</evidence>
<keyword evidence="3" id="KW-1185">Reference proteome</keyword>
<dbReference type="AlphaFoldDB" id="A0A2P5HJQ2"/>
<organism evidence="2 3">
    <name type="scientific">Diaporthe helianthi</name>
    <dbReference type="NCBI Taxonomy" id="158607"/>
    <lineage>
        <taxon>Eukaryota</taxon>
        <taxon>Fungi</taxon>
        <taxon>Dikarya</taxon>
        <taxon>Ascomycota</taxon>
        <taxon>Pezizomycotina</taxon>
        <taxon>Sordariomycetes</taxon>
        <taxon>Sordariomycetidae</taxon>
        <taxon>Diaporthales</taxon>
        <taxon>Diaporthaceae</taxon>
        <taxon>Diaporthe</taxon>
    </lineage>
</organism>
<protein>
    <submittedName>
        <fullName evidence="2">Uncharacterized protein</fullName>
    </submittedName>
</protein>
<dbReference type="InParanoid" id="A0A2P5HJQ2"/>
<sequence>MQVTKVIFVLLGASSGVIANTRNQCTIGKDTECIYNGKCANGDDIRCAVAGHYAGFYSFAYCPPAYGNAGYLSVGLRYPPDSNGIARHRPSL</sequence>
<accession>A0A2P5HJQ2</accession>
<feature type="chain" id="PRO_5015154332" evidence="1">
    <location>
        <begin position="20"/>
        <end position="92"/>
    </location>
</feature>
<reference evidence="2" key="1">
    <citation type="submission" date="2017-09" db="EMBL/GenBank/DDBJ databases">
        <title>Polyketide synthases of a Diaporthe helianthi virulent isolate.</title>
        <authorList>
            <person name="Baroncelli R."/>
        </authorList>
    </citation>
    <scope>NUCLEOTIDE SEQUENCE [LARGE SCALE GENOMIC DNA]</scope>
    <source>
        <strain evidence="2">7/96</strain>
    </source>
</reference>
<dbReference type="EMBL" id="MAVT02001615">
    <property type="protein sequence ID" value="POS70483.1"/>
    <property type="molecule type" value="Genomic_DNA"/>
</dbReference>
<feature type="signal peptide" evidence="1">
    <location>
        <begin position="1"/>
        <end position="19"/>
    </location>
</feature>
<proteinExistence type="predicted"/>
<keyword evidence="1" id="KW-0732">Signal</keyword>